<feature type="active site" evidence="5">
    <location>
        <position position="39"/>
    </location>
</feature>
<protein>
    <recommendedName>
        <fullName evidence="3 5">Acylphosphatase</fullName>
        <ecNumber evidence="2 5">3.6.1.7</ecNumber>
    </recommendedName>
</protein>
<dbReference type="PRINTS" id="PR00112">
    <property type="entry name" value="ACYLPHPHTASE"/>
</dbReference>
<dbReference type="InterPro" id="IPR036046">
    <property type="entry name" value="Acylphosphatase-like_dom_sf"/>
</dbReference>
<evidence type="ECO:0000259" key="8">
    <source>
        <dbReference type="PROSITE" id="PS51160"/>
    </source>
</evidence>
<evidence type="ECO:0000256" key="1">
    <source>
        <dbReference type="ARBA" id="ARBA00005614"/>
    </source>
</evidence>
<comment type="similarity">
    <text evidence="1 7">Belongs to the acylphosphatase family.</text>
</comment>
<evidence type="ECO:0000256" key="2">
    <source>
        <dbReference type="ARBA" id="ARBA00012150"/>
    </source>
</evidence>
<dbReference type="InterPro" id="IPR020456">
    <property type="entry name" value="Acylphosphatase"/>
</dbReference>
<evidence type="ECO:0000256" key="6">
    <source>
        <dbReference type="RuleBase" id="RU000553"/>
    </source>
</evidence>
<evidence type="ECO:0000256" key="3">
    <source>
        <dbReference type="ARBA" id="ARBA00015991"/>
    </source>
</evidence>
<dbReference type="AlphaFoldDB" id="A0A4R8GPY2"/>
<evidence type="ECO:0000313" key="9">
    <source>
        <dbReference type="EMBL" id="TDX47812.1"/>
    </source>
</evidence>
<dbReference type="GO" id="GO:0003998">
    <property type="term" value="F:acylphosphatase activity"/>
    <property type="evidence" value="ECO:0007669"/>
    <property type="project" value="UniProtKB-EC"/>
</dbReference>
<reference evidence="9 10" key="1">
    <citation type="submission" date="2019-03" db="EMBL/GenBank/DDBJ databases">
        <title>Subsurface microbial communities from deep shales in Ohio and West Virginia, USA.</title>
        <authorList>
            <person name="Wrighton K."/>
        </authorList>
    </citation>
    <scope>NUCLEOTIDE SEQUENCE [LARGE SCALE GENOMIC DNA]</scope>
    <source>
        <strain evidence="9 10">MSL 6dP</strain>
    </source>
</reference>
<dbReference type="InterPro" id="IPR001792">
    <property type="entry name" value="Acylphosphatase-like_dom"/>
</dbReference>
<dbReference type="Gene3D" id="3.30.70.100">
    <property type="match status" value="1"/>
</dbReference>
<organism evidence="9 10">
    <name type="scientific">Orenia marismortui</name>
    <dbReference type="NCBI Taxonomy" id="46469"/>
    <lineage>
        <taxon>Bacteria</taxon>
        <taxon>Bacillati</taxon>
        <taxon>Bacillota</taxon>
        <taxon>Clostridia</taxon>
        <taxon>Halanaerobiales</taxon>
        <taxon>Halobacteroidaceae</taxon>
        <taxon>Orenia</taxon>
    </lineage>
</organism>
<dbReference type="RefSeq" id="WP_134118472.1">
    <property type="nucleotide sequence ID" value="NZ_SOEG01000035.1"/>
</dbReference>
<dbReference type="EMBL" id="SOEG01000035">
    <property type="protein sequence ID" value="TDX47812.1"/>
    <property type="molecule type" value="Genomic_DNA"/>
</dbReference>
<keyword evidence="5 6" id="KW-0378">Hydrolase</keyword>
<evidence type="ECO:0000256" key="7">
    <source>
        <dbReference type="RuleBase" id="RU004168"/>
    </source>
</evidence>
<dbReference type="STRING" id="926561.GCA_000379025_01850"/>
<dbReference type="PANTHER" id="PTHR47268:SF4">
    <property type="entry name" value="ACYLPHOSPHATASE"/>
    <property type="match status" value="1"/>
</dbReference>
<dbReference type="Proteomes" id="UP000295832">
    <property type="component" value="Unassembled WGS sequence"/>
</dbReference>
<evidence type="ECO:0000256" key="4">
    <source>
        <dbReference type="ARBA" id="ARBA00047645"/>
    </source>
</evidence>
<dbReference type="PROSITE" id="PS51160">
    <property type="entry name" value="ACYLPHOSPHATASE_3"/>
    <property type="match status" value="1"/>
</dbReference>
<sequence>MSAKVRKHLYISGKVQGVGFRWYTSEKAAYLGIKGWVKNLSDGRVEATISGDKDKVKKMIDFISTGSPLAQVDKVEVIDEDYQGEFKKFKTKY</sequence>
<keyword evidence="10" id="KW-1185">Reference proteome</keyword>
<dbReference type="Pfam" id="PF00708">
    <property type="entry name" value="Acylphosphatase"/>
    <property type="match status" value="1"/>
</dbReference>
<name>A0A4R8GPY2_9FIRM</name>
<feature type="domain" description="Acylphosphatase-like" evidence="8">
    <location>
        <begin position="6"/>
        <end position="93"/>
    </location>
</feature>
<dbReference type="SUPFAM" id="SSF54975">
    <property type="entry name" value="Acylphosphatase/BLUF domain-like"/>
    <property type="match status" value="1"/>
</dbReference>
<feature type="active site" evidence="5">
    <location>
        <position position="21"/>
    </location>
</feature>
<evidence type="ECO:0000256" key="5">
    <source>
        <dbReference type="PROSITE-ProRule" id="PRU00520"/>
    </source>
</evidence>
<dbReference type="PANTHER" id="PTHR47268">
    <property type="entry name" value="ACYLPHOSPHATASE"/>
    <property type="match status" value="1"/>
</dbReference>
<comment type="catalytic activity">
    <reaction evidence="4 5 6">
        <text>an acyl phosphate + H2O = a carboxylate + phosphate + H(+)</text>
        <dbReference type="Rhea" id="RHEA:14965"/>
        <dbReference type="ChEBI" id="CHEBI:15377"/>
        <dbReference type="ChEBI" id="CHEBI:15378"/>
        <dbReference type="ChEBI" id="CHEBI:29067"/>
        <dbReference type="ChEBI" id="CHEBI:43474"/>
        <dbReference type="ChEBI" id="CHEBI:59918"/>
        <dbReference type="EC" id="3.6.1.7"/>
    </reaction>
</comment>
<accession>A0A4R8GPY2</accession>
<dbReference type="PROSITE" id="PS00150">
    <property type="entry name" value="ACYLPHOSPHATASE_1"/>
    <property type="match status" value="1"/>
</dbReference>
<dbReference type="PROSITE" id="PS00151">
    <property type="entry name" value="ACYLPHOSPHATASE_2"/>
    <property type="match status" value="1"/>
</dbReference>
<comment type="caution">
    <text evidence="9">The sequence shown here is derived from an EMBL/GenBank/DDBJ whole genome shotgun (WGS) entry which is preliminary data.</text>
</comment>
<dbReference type="EC" id="3.6.1.7" evidence="2 5"/>
<gene>
    <name evidence="9" type="ORF">C7959_1351</name>
</gene>
<evidence type="ECO:0000313" key="10">
    <source>
        <dbReference type="Proteomes" id="UP000295832"/>
    </source>
</evidence>
<dbReference type="InterPro" id="IPR017968">
    <property type="entry name" value="Acylphosphatase_CS"/>
</dbReference>
<proteinExistence type="inferred from homology"/>